<evidence type="ECO:0000313" key="2">
    <source>
        <dbReference type="EMBL" id="AGO89055.1"/>
    </source>
</evidence>
<gene>
    <name evidence="2" type="ORF">pKpNDM1_00157</name>
</gene>
<dbReference type="EMBL" id="JX515588">
    <property type="protein sequence ID" value="AGO89055.1"/>
    <property type="molecule type" value="Genomic_DNA"/>
</dbReference>
<keyword evidence="1" id="KW-0472">Membrane</keyword>
<accession>W8CUF8</accession>
<keyword evidence="1" id="KW-0812">Transmembrane</keyword>
<organism evidence="2">
    <name type="scientific">Raoultella planticola</name>
    <name type="common">Klebsiella planticola</name>
    <dbReference type="NCBI Taxonomy" id="575"/>
    <lineage>
        <taxon>Bacteria</taxon>
        <taxon>Pseudomonadati</taxon>
        <taxon>Pseudomonadota</taxon>
        <taxon>Gammaproteobacteria</taxon>
        <taxon>Enterobacterales</taxon>
        <taxon>Enterobacteriaceae</taxon>
        <taxon>Klebsiella/Raoultella group</taxon>
        <taxon>Raoultella</taxon>
    </lineage>
</organism>
<proteinExistence type="predicted"/>
<reference evidence="2" key="1">
    <citation type="journal article" date="2014" name="PLoS ONE">
        <title>Sequential Isolation in a Patient of Raoultella planticola and Escherichia coli Bearing a Novel ISCR1 Element Carrying blaNDM-1.</title>
        <authorList>
            <person name="Li J."/>
            <person name="Lan R."/>
            <person name="Xiong Y."/>
            <person name="Ye C."/>
            <person name="Yuan M."/>
            <person name="Liu X."/>
            <person name="Chen X."/>
            <person name="Yu D."/>
            <person name="Liu B."/>
            <person name="Lin W."/>
            <person name="Bai X."/>
            <person name="Wang Y."/>
            <person name="Sun Q."/>
            <person name="Wang Y."/>
            <person name="Zhao H."/>
            <person name="Meng Q."/>
            <person name="Chen Q."/>
            <person name="Zhao A."/>
            <person name="Xu J."/>
        </authorList>
    </citation>
    <scope>NUCLEOTIDE SEQUENCE</scope>
    <source>
        <strain evidence="2">KpNDM1</strain>
        <plasmid evidence="2">pKpNDM1</plasmid>
    </source>
</reference>
<geneLocation type="plasmid" evidence="2">
    <name>pKpNDM1</name>
</geneLocation>
<dbReference type="AlphaFoldDB" id="W8CUF8"/>
<feature type="transmembrane region" description="Helical" evidence="1">
    <location>
        <begin position="6"/>
        <end position="24"/>
    </location>
</feature>
<name>W8CUF8_RAOPL</name>
<keyword evidence="2" id="KW-0614">Plasmid</keyword>
<keyword evidence="1" id="KW-1133">Transmembrane helix</keyword>
<evidence type="ECO:0000256" key="1">
    <source>
        <dbReference type="SAM" id="Phobius"/>
    </source>
</evidence>
<protein>
    <submittedName>
        <fullName evidence="2">Uncharacterized protein</fullName>
    </submittedName>
</protein>
<sequence length="50" mass="5619">MTLFLLRSYGVVYLGVIVVFSGLIRINGFSGNPHINQPPPLLFKWGCIRN</sequence>